<protein>
    <submittedName>
        <fullName evidence="1">Uncharacterized protein</fullName>
    </submittedName>
</protein>
<dbReference type="EMBL" id="FNJQ01000068">
    <property type="protein sequence ID" value="SDP80824.1"/>
    <property type="molecule type" value="Genomic_DNA"/>
</dbReference>
<organism evidence="1 2">
    <name type="scientific">Selenomonas ruminantium</name>
    <dbReference type="NCBI Taxonomy" id="971"/>
    <lineage>
        <taxon>Bacteria</taxon>
        <taxon>Bacillati</taxon>
        <taxon>Bacillota</taxon>
        <taxon>Negativicutes</taxon>
        <taxon>Selenomonadales</taxon>
        <taxon>Selenomonadaceae</taxon>
        <taxon>Selenomonas</taxon>
    </lineage>
</organism>
<gene>
    <name evidence="1" type="ORF">SAMN05216366_1683</name>
</gene>
<accession>A0A1H0VR53</accession>
<dbReference type="Proteomes" id="UP000182412">
    <property type="component" value="Unassembled WGS sequence"/>
</dbReference>
<proteinExistence type="predicted"/>
<sequence length="84" mass="10462">MVRVLHVVPNMQMGGLETFIMNIYRHIDREKVQFDFLVHYKKEFQYDEEIEKLGGRIYRLSVREDNNIIKYIYDLYNFFRQHKE</sequence>
<dbReference type="RefSeq" id="WP_074573701.1">
    <property type="nucleotide sequence ID" value="NZ_FNJQ01000068.1"/>
</dbReference>
<dbReference type="OrthoDB" id="9804196at2"/>
<reference evidence="1 2" key="1">
    <citation type="submission" date="2016-10" db="EMBL/GenBank/DDBJ databases">
        <authorList>
            <person name="de Groot N.N."/>
        </authorList>
    </citation>
    <scope>NUCLEOTIDE SEQUENCE [LARGE SCALE GENOMIC DNA]</scope>
    <source>
        <strain evidence="1 2">S137</strain>
    </source>
</reference>
<evidence type="ECO:0000313" key="2">
    <source>
        <dbReference type="Proteomes" id="UP000182412"/>
    </source>
</evidence>
<name>A0A1H0VR53_SELRU</name>
<evidence type="ECO:0000313" key="1">
    <source>
        <dbReference type="EMBL" id="SDP80824.1"/>
    </source>
</evidence>
<dbReference type="AlphaFoldDB" id="A0A1H0VR53"/>